<dbReference type="PRINTS" id="PR01837">
    <property type="entry name" value="MGTCSAPBPROT"/>
</dbReference>
<dbReference type="PROSITE" id="PS51671">
    <property type="entry name" value="ACT"/>
    <property type="match status" value="1"/>
</dbReference>
<keyword evidence="3" id="KW-1003">Cell membrane</keyword>
<dbReference type="PANTHER" id="PTHR33778:SF3">
    <property type="entry name" value="PROTEIN MGTC"/>
    <property type="match status" value="1"/>
</dbReference>
<comment type="similarity">
    <text evidence="2">Belongs to the MgtC/SapB family.</text>
</comment>
<feature type="domain" description="ACT" evidence="8">
    <location>
        <begin position="153"/>
        <end position="229"/>
    </location>
</feature>
<protein>
    <submittedName>
        <fullName evidence="9">Putative Mg2+ transporter-C (MgtC) family protein</fullName>
    </submittedName>
</protein>
<evidence type="ECO:0000313" key="10">
    <source>
        <dbReference type="Proteomes" id="UP000244792"/>
    </source>
</evidence>
<evidence type="ECO:0000256" key="5">
    <source>
        <dbReference type="ARBA" id="ARBA00022989"/>
    </source>
</evidence>
<dbReference type="PANTHER" id="PTHR33778">
    <property type="entry name" value="PROTEIN MGTC"/>
    <property type="match status" value="1"/>
</dbReference>
<name>A0A2R4W1I3_THEAF</name>
<organism evidence="9 10">
    <name type="scientific">Thermodesulfobium acidiphilum</name>
    <dbReference type="NCBI Taxonomy" id="1794699"/>
    <lineage>
        <taxon>Bacteria</taxon>
        <taxon>Pseudomonadati</taxon>
        <taxon>Thermodesulfobiota</taxon>
        <taxon>Thermodesulfobiia</taxon>
        <taxon>Thermodesulfobiales</taxon>
        <taxon>Thermodesulfobiaceae</taxon>
        <taxon>Thermodesulfobium</taxon>
    </lineage>
</organism>
<evidence type="ECO:0000259" key="8">
    <source>
        <dbReference type="PROSITE" id="PS51671"/>
    </source>
</evidence>
<evidence type="ECO:0000256" key="2">
    <source>
        <dbReference type="ARBA" id="ARBA00009298"/>
    </source>
</evidence>
<keyword evidence="4 7" id="KW-0812">Transmembrane</keyword>
<dbReference type="InterPro" id="IPR049177">
    <property type="entry name" value="MgtC_SapB_SrpB_YhiD_N"/>
</dbReference>
<proteinExistence type="inferred from homology"/>
<keyword evidence="5 7" id="KW-1133">Transmembrane helix</keyword>
<keyword evidence="10" id="KW-1185">Reference proteome</keyword>
<sequence length="233" mass="25572">MDQTMGLGQTFFGLFLAFVLGTLIGIERQWRQHPAGLRTNTLVALGAAIFVDLGLRMGGTINDIRVVAYVVSGVGFLGAGAIMKEGINIRGINTAATLWCSAAVGACSGAQQWMPAAMATIFVLVTNTLLRTIVNTINNLPMVTANDFIISVCVGVEEEKEDRVFNVIRKLLKQLGYPVRNMRIESVKEGESKIIFNILSGDINEEDLKDLLERLKHINYVKYVNWSQGAKDH</sequence>
<feature type="transmembrane region" description="Helical" evidence="7">
    <location>
        <begin position="37"/>
        <end position="58"/>
    </location>
</feature>
<evidence type="ECO:0000313" key="9">
    <source>
        <dbReference type="EMBL" id="AWB10594.1"/>
    </source>
</evidence>
<feature type="transmembrane region" description="Helical" evidence="7">
    <location>
        <begin position="6"/>
        <end position="25"/>
    </location>
</feature>
<dbReference type="AlphaFoldDB" id="A0A2R4W1I3"/>
<dbReference type="KEGG" id="taci:TDSAC_1252"/>
<dbReference type="Proteomes" id="UP000244792">
    <property type="component" value="Chromosome"/>
</dbReference>
<dbReference type="InterPro" id="IPR002912">
    <property type="entry name" value="ACT_dom"/>
</dbReference>
<evidence type="ECO:0000256" key="1">
    <source>
        <dbReference type="ARBA" id="ARBA00004651"/>
    </source>
</evidence>
<gene>
    <name evidence="9" type="ORF">TDSAC_1252</name>
</gene>
<comment type="subcellular location">
    <subcellularLocation>
        <location evidence="1">Cell membrane</location>
        <topology evidence="1">Multi-pass membrane protein</topology>
    </subcellularLocation>
</comment>
<dbReference type="GO" id="GO:0005886">
    <property type="term" value="C:plasma membrane"/>
    <property type="evidence" value="ECO:0007669"/>
    <property type="project" value="UniProtKB-SubCell"/>
</dbReference>
<dbReference type="EMBL" id="CP020921">
    <property type="protein sequence ID" value="AWB10594.1"/>
    <property type="molecule type" value="Genomic_DNA"/>
</dbReference>
<evidence type="ECO:0000256" key="6">
    <source>
        <dbReference type="ARBA" id="ARBA00023136"/>
    </source>
</evidence>
<dbReference type="InterPro" id="IPR003416">
    <property type="entry name" value="MgtC/SapB/SrpB/YhiD_fam"/>
</dbReference>
<dbReference type="RefSeq" id="WP_108309384.1">
    <property type="nucleotide sequence ID" value="NZ_CP020921.1"/>
</dbReference>
<evidence type="ECO:0000256" key="7">
    <source>
        <dbReference type="SAM" id="Phobius"/>
    </source>
</evidence>
<evidence type="ECO:0000256" key="4">
    <source>
        <dbReference type="ARBA" id="ARBA00022692"/>
    </source>
</evidence>
<dbReference type="Pfam" id="PF02308">
    <property type="entry name" value="MgtC"/>
    <property type="match status" value="1"/>
</dbReference>
<accession>A0A2R4W1I3</accession>
<feature type="transmembrane region" description="Helical" evidence="7">
    <location>
        <begin position="64"/>
        <end position="83"/>
    </location>
</feature>
<dbReference type="OrthoDB" id="9811198at2"/>
<keyword evidence="6 7" id="KW-0472">Membrane</keyword>
<reference evidence="9 10" key="1">
    <citation type="submission" date="2017-04" db="EMBL/GenBank/DDBJ databases">
        <title>Genomic insights into metabolism of Thermodesulfobium acidiphilum.</title>
        <authorList>
            <person name="Toshchakov S.V."/>
            <person name="Frolov E.N."/>
            <person name="Kublanov I.V."/>
            <person name="Samarov N.I."/>
            <person name="Novikov A."/>
            <person name="Lebedinsky A.V."/>
            <person name="Bonch-Osmolovskaya E.A."/>
            <person name="Chernyh N.A."/>
        </authorList>
    </citation>
    <scope>NUCLEOTIDE SEQUENCE [LARGE SCALE GENOMIC DNA]</scope>
    <source>
        <strain evidence="9 10">3127-1</strain>
    </source>
</reference>
<evidence type="ECO:0000256" key="3">
    <source>
        <dbReference type="ARBA" id="ARBA00022475"/>
    </source>
</evidence>